<dbReference type="InterPro" id="IPR011856">
    <property type="entry name" value="tRNA_endonuc-like_dom_sf"/>
</dbReference>
<sequence length="126" mass="14629">MKSQPEFKLQKSICHYLDIQYPKTLYLSDTIASVKLTIPQQVRNKSIQKAGFKCPDLLILEPRKGYAGLLIELKTKSPYKKNGELLKNDHVEQQAKTLKELEVKGYKTCFCWSFEMTKKVIDLYLV</sequence>
<dbReference type="EMBL" id="OCMF01000001">
    <property type="protein sequence ID" value="SOC79840.1"/>
    <property type="molecule type" value="Genomic_DNA"/>
</dbReference>
<dbReference type="GO" id="GO:0003676">
    <property type="term" value="F:nucleic acid binding"/>
    <property type="evidence" value="ECO:0007669"/>
    <property type="project" value="InterPro"/>
</dbReference>
<proteinExistence type="predicted"/>
<evidence type="ECO:0000313" key="2">
    <source>
        <dbReference type="Proteomes" id="UP000219193"/>
    </source>
</evidence>
<dbReference type="Proteomes" id="UP000219193">
    <property type="component" value="Unassembled WGS sequence"/>
</dbReference>
<protein>
    <recommendedName>
        <fullName evidence="3">VRR-NUC domain-containing protein</fullName>
    </recommendedName>
</protein>
<dbReference type="AlphaFoldDB" id="A0A285X397"/>
<dbReference type="Gene3D" id="3.40.1350.10">
    <property type="match status" value="1"/>
</dbReference>
<evidence type="ECO:0000313" key="1">
    <source>
        <dbReference type="EMBL" id="SOC79840.1"/>
    </source>
</evidence>
<reference evidence="2" key="1">
    <citation type="submission" date="2017-09" db="EMBL/GenBank/DDBJ databases">
        <authorList>
            <person name="Varghese N."/>
            <person name="Submissions S."/>
        </authorList>
    </citation>
    <scope>NUCLEOTIDE SEQUENCE [LARGE SCALE GENOMIC DNA]</scope>
    <source>
        <strain evidence="2">CGMCC 1.12641</strain>
    </source>
</reference>
<keyword evidence="2" id="KW-1185">Reference proteome</keyword>
<organism evidence="1 2">
    <name type="scientific">Salinimicrobium sediminis</name>
    <dbReference type="NCBI Taxonomy" id="1343891"/>
    <lineage>
        <taxon>Bacteria</taxon>
        <taxon>Pseudomonadati</taxon>
        <taxon>Bacteroidota</taxon>
        <taxon>Flavobacteriia</taxon>
        <taxon>Flavobacteriales</taxon>
        <taxon>Flavobacteriaceae</taxon>
        <taxon>Salinimicrobium</taxon>
    </lineage>
</organism>
<name>A0A285X397_9FLAO</name>
<evidence type="ECO:0008006" key="3">
    <source>
        <dbReference type="Google" id="ProtNLM"/>
    </source>
</evidence>
<accession>A0A285X397</accession>
<dbReference type="OrthoDB" id="1272564at2"/>
<dbReference type="RefSeq" id="WP_097055541.1">
    <property type="nucleotide sequence ID" value="NZ_OCMF01000001.1"/>
</dbReference>
<gene>
    <name evidence="1" type="ORF">SAMN06296241_1378</name>
</gene>